<comment type="subcellular location">
    <subcellularLocation>
        <location evidence="1">Endomembrane system</location>
        <topology evidence="1">Multi-pass membrane protein</topology>
    </subcellularLocation>
</comment>
<protein>
    <recommendedName>
        <fullName evidence="9">Sodium/calcium exchanger membrane region domain-containing protein</fullName>
    </recommendedName>
</protein>
<evidence type="ECO:0000256" key="6">
    <source>
        <dbReference type="ARBA" id="ARBA00023136"/>
    </source>
</evidence>
<feature type="transmembrane region" description="Helical" evidence="8">
    <location>
        <begin position="163"/>
        <end position="187"/>
    </location>
</feature>
<proteinExistence type="predicted"/>
<feature type="transmembrane region" description="Helical" evidence="8">
    <location>
        <begin position="62"/>
        <end position="83"/>
    </location>
</feature>
<evidence type="ECO:0000256" key="5">
    <source>
        <dbReference type="ARBA" id="ARBA00023065"/>
    </source>
</evidence>
<dbReference type="Gene3D" id="1.20.1420.30">
    <property type="entry name" value="NCX, central ion-binding region"/>
    <property type="match status" value="2"/>
</dbReference>
<evidence type="ECO:0000313" key="10">
    <source>
        <dbReference type="EMBL" id="GCE04027.1"/>
    </source>
</evidence>
<dbReference type="RefSeq" id="WP_126595223.1">
    <property type="nucleotide sequence ID" value="NZ_BIFQ01000001.1"/>
</dbReference>
<dbReference type="GO" id="GO:0012505">
    <property type="term" value="C:endomembrane system"/>
    <property type="evidence" value="ECO:0007669"/>
    <property type="project" value="UniProtKB-SubCell"/>
</dbReference>
<feature type="transmembrane region" description="Helical" evidence="8">
    <location>
        <begin position="353"/>
        <end position="372"/>
    </location>
</feature>
<keyword evidence="4 8" id="KW-1133">Transmembrane helix</keyword>
<dbReference type="GO" id="GO:0006874">
    <property type="term" value="P:intracellular calcium ion homeostasis"/>
    <property type="evidence" value="ECO:0007669"/>
    <property type="project" value="TreeGrafter"/>
</dbReference>
<name>A0A401ZAX7_9CHLR</name>
<dbReference type="GO" id="GO:0015369">
    <property type="term" value="F:calcium:proton antiporter activity"/>
    <property type="evidence" value="ECO:0007669"/>
    <property type="project" value="UniProtKB-ARBA"/>
</dbReference>
<dbReference type="PANTHER" id="PTHR31503:SF22">
    <property type="entry name" value="VACUOLAR CALCIUM ION TRANSPORTER"/>
    <property type="match status" value="1"/>
</dbReference>
<accession>A0A401ZAX7</accession>
<keyword evidence="5" id="KW-0406">Ion transport</keyword>
<dbReference type="Proteomes" id="UP000287224">
    <property type="component" value="Unassembled WGS sequence"/>
</dbReference>
<keyword evidence="6 8" id="KW-0472">Membrane</keyword>
<comment type="caution">
    <text evidence="10">The sequence shown here is derived from an EMBL/GenBank/DDBJ whole genome shotgun (WGS) entry which is preliminary data.</text>
</comment>
<feature type="region of interest" description="Disordered" evidence="7">
    <location>
        <begin position="255"/>
        <end position="289"/>
    </location>
</feature>
<feature type="transmembrane region" description="Helical" evidence="8">
    <location>
        <begin position="5"/>
        <end position="23"/>
    </location>
</feature>
<feature type="transmembrane region" description="Helical" evidence="8">
    <location>
        <begin position="29"/>
        <end position="50"/>
    </location>
</feature>
<evidence type="ECO:0000256" key="3">
    <source>
        <dbReference type="ARBA" id="ARBA00022692"/>
    </source>
</evidence>
<dbReference type="GO" id="GO:0016020">
    <property type="term" value="C:membrane"/>
    <property type="evidence" value="ECO:0007669"/>
    <property type="project" value="InterPro"/>
</dbReference>
<dbReference type="Pfam" id="PF01699">
    <property type="entry name" value="Na_Ca_ex"/>
    <property type="match status" value="2"/>
</dbReference>
<evidence type="ECO:0000256" key="4">
    <source>
        <dbReference type="ARBA" id="ARBA00022989"/>
    </source>
</evidence>
<dbReference type="AlphaFoldDB" id="A0A401ZAX7"/>
<keyword evidence="3 8" id="KW-0812">Transmembrane</keyword>
<feature type="transmembrane region" description="Helical" evidence="8">
    <location>
        <begin position="393"/>
        <end position="416"/>
    </location>
</feature>
<keyword evidence="2" id="KW-0813">Transport</keyword>
<dbReference type="OrthoDB" id="9776105at2"/>
<organism evidence="10 11">
    <name type="scientific">Dictyobacter aurantiacus</name>
    <dbReference type="NCBI Taxonomy" id="1936993"/>
    <lineage>
        <taxon>Bacteria</taxon>
        <taxon>Bacillati</taxon>
        <taxon>Chloroflexota</taxon>
        <taxon>Ktedonobacteria</taxon>
        <taxon>Ktedonobacterales</taxon>
        <taxon>Dictyobacteraceae</taxon>
        <taxon>Dictyobacter</taxon>
    </lineage>
</organism>
<keyword evidence="11" id="KW-1185">Reference proteome</keyword>
<dbReference type="InterPro" id="IPR004837">
    <property type="entry name" value="NaCa_Exmemb"/>
</dbReference>
<reference evidence="11" key="1">
    <citation type="submission" date="2018-12" db="EMBL/GenBank/DDBJ databases">
        <title>Tengunoibacter tsumagoiensis gen. nov., sp. nov., Dictyobacter kobayashii sp. nov., D. alpinus sp. nov., and D. joshuensis sp. nov. and description of Dictyobacteraceae fam. nov. within the order Ktedonobacterales isolated from Tengu-no-mugimeshi.</title>
        <authorList>
            <person name="Wang C.M."/>
            <person name="Zheng Y."/>
            <person name="Sakai Y."/>
            <person name="Toyoda A."/>
            <person name="Minakuchi Y."/>
            <person name="Abe K."/>
            <person name="Yokota A."/>
            <person name="Yabe S."/>
        </authorList>
    </citation>
    <scope>NUCLEOTIDE SEQUENCE [LARGE SCALE GENOMIC DNA]</scope>
    <source>
        <strain evidence="11">S-27</strain>
    </source>
</reference>
<dbReference type="InterPro" id="IPR044880">
    <property type="entry name" value="NCX_ion-bd_dom_sf"/>
</dbReference>
<sequence length="478" mass="50882">MPRWLYFLLIFAVLAVVLEYVPFIHIPSWMLFVIAALGIVPLAALIGQSVEEVAEHTGERIGGLLFATFGNATELIIGIISLTKGLVDVVSATIIGTVLGNLLLVFGVAVCVGGFKNGRLRFETRPASQYASLLALSIGGLLLPTIAEIFATRANQSMVAERGVMLSDAIAVMLLIGYVASILFSVFRLGDKPQENEVEIDPLVGARSAAAIMRLLAYRQHLAQSQVAGKSGVLRRIDGTVDAIVAHETGKAAGATGAVAEQDKAQDGTGVVAEQSNASGATNGKNASKSHLLESSLTLKRNQAQPATEEKKPDEETKQVPLWRSLLLLILATVGVAIISEILVGTIEPMTAVLHWNAAFVGLIFIPLIGGLPEYFNTISMALDKRMEMVLSASAGSSIQIALLMAPILVLVSLFMPHRLDLIFSLVELAVLALATFLFSEVTKDGELVWLEGLLMILLYAMMGGTIFLFGNSPVIPG</sequence>
<feature type="transmembrane region" description="Helical" evidence="8">
    <location>
        <begin position="326"/>
        <end position="347"/>
    </location>
</feature>
<evidence type="ECO:0000256" key="1">
    <source>
        <dbReference type="ARBA" id="ARBA00004127"/>
    </source>
</evidence>
<feature type="transmembrane region" description="Helical" evidence="8">
    <location>
        <begin position="422"/>
        <end position="442"/>
    </location>
</feature>
<feature type="domain" description="Sodium/calcium exchanger membrane region" evidence="9">
    <location>
        <begin position="325"/>
        <end position="462"/>
    </location>
</feature>
<evidence type="ECO:0000259" key="9">
    <source>
        <dbReference type="Pfam" id="PF01699"/>
    </source>
</evidence>
<dbReference type="EMBL" id="BIFQ01000001">
    <property type="protein sequence ID" value="GCE04027.1"/>
    <property type="molecule type" value="Genomic_DNA"/>
</dbReference>
<evidence type="ECO:0000313" key="11">
    <source>
        <dbReference type="Proteomes" id="UP000287224"/>
    </source>
</evidence>
<evidence type="ECO:0000256" key="7">
    <source>
        <dbReference type="SAM" id="MobiDB-lite"/>
    </source>
</evidence>
<feature type="transmembrane region" description="Helical" evidence="8">
    <location>
        <begin position="89"/>
        <end position="115"/>
    </location>
</feature>
<evidence type="ECO:0000256" key="2">
    <source>
        <dbReference type="ARBA" id="ARBA00022448"/>
    </source>
</evidence>
<dbReference type="InterPro" id="IPR004713">
    <property type="entry name" value="CaH_exchang"/>
</dbReference>
<feature type="transmembrane region" description="Helical" evidence="8">
    <location>
        <begin position="127"/>
        <end position="151"/>
    </location>
</feature>
<feature type="compositionally biased region" description="Polar residues" evidence="7">
    <location>
        <begin position="274"/>
        <end position="289"/>
    </location>
</feature>
<evidence type="ECO:0000256" key="8">
    <source>
        <dbReference type="SAM" id="Phobius"/>
    </source>
</evidence>
<feature type="transmembrane region" description="Helical" evidence="8">
    <location>
        <begin position="449"/>
        <end position="470"/>
    </location>
</feature>
<dbReference type="PANTHER" id="PTHR31503">
    <property type="entry name" value="VACUOLAR CALCIUM ION TRANSPORTER"/>
    <property type="match status" value="1"/>
</dbReference>
<feature type="domain" description="Sodium/calcium exchanger membrane region" evidence="9">
    <location>
        <begin position="28"/>
        <end position="186"/>
    </location>
</feature>
<gene>
    <name evidence="10" type="ORF">KDAU_13560</name>
</gene>